<protein>
    <submittedName>
        <fullName evidence="1">ATP-binding protein</fullName>
    </submittedName>
</protein>
<dbReference type="GO" id="GO:0005524">
    <property type="term" value="F:ATP binding"/>
    <property type="evidence" value="ECO:0007669"/>
    <property type="project" value="UniProtKB-KW"/>
</dbReference>
<proteinExistence type="predicted"/>
<keyword evidence="1" id="KW-0067">ATP-binding</keyword>
<dbReference type="KEGG" id="aon:DEH84_06835"/>
<name>A0A2U8FRZ2_9BURK</name>
<sequence length="220" mass="24202">MSHAALILGESGSGKSASLRNLDPARTLLIQAVRKSLPFKSTGWRPWSPQKGGNVVTTDDPVAIERFMRKSPHEIVVIDDWQYILANEFMRRSGEKGFDKFTDIGRHAWDLLMAANNLADDRRVYILAHTATDDLGNTRVKTIGKLLDEKITPEGLFTMVLRTRVIDGKHYFSTVNSGSDTVKSPMGLFADAMIDNDLAAVDAAVCDYYGIGAMPEKAAA</sequence>
<dbReference type="OrthoDB" id="8606643at2"/>
<evidence type="ECO:0000313" key="1">
    <source>
        <dbReference type="EMBL" id="AWI53174.1"/>
    </source>
</evidence>
<keyword evidence="2" id="KW-1185">Reference proteome</keyword>
<organism evidence="1 2">
    <name type="scientific">Aquabacterium olei</name>
    <dbReference type="NCBI Taxonomy" id="1296669"/>
    <lineage>
        <taxon>Bacteria</taxon>
        <taxon>Pseudomonadati</taxon>
        <taxon>Pseudomonadota</taxon>
        <taxon>Betaproteobacteria</taxon>
        <taxon>Burkholderiales</taxon>
        <taxon>Aquabacterium</taxon>
    </lineage>
</organism>
<evidence type="ECO:0000313" key="2">
    <source>
        <dbReference type="Proteomes" id="UP000244892"/>
    </source>
</evidence>
<dbReference type="EMBL" id="CP029210">
    <property type="protein sequence ID" value="AWI53174.1"/>
    <property type="molecule type" value="Genomic_DNA"/>
</dbReference>
<reference evidence="1 2" key="1">
    <citation type="submission" date="2018-05" db="EMBL/GenBank/DDBJ databases">
        <title>complete genome sequence of Aquabacterium olei NBRC 110486.</title>
        <authorList>
            <person name="Tang B."/>
            <person name="Chang J."/>
            <person name="Zhang L."/>
            <person name="Yang H."/>
        </authorList>
    </citation>
    <scope>NUCLEOTIDE SEQUENCE [LARGE SCALE GENOMIC DNA]</scope>
    <source>
        <strain evidence="1 2">NBRC 110486</strain>
    </source>
</reference>
<dbReference type="Proteomes" id="UP000244892">
    <property type="component" value="Chromosome"/>
</dbReference>
<gene>
    <name evidence="1" type="ORF">DEH84_06835</name>
</gene>
<keyword evidence="1" id="KW-0547">Nucleotide-binding</keyword>
<dbReference type="AlphaFoldDB" id="A0A2U8FRZ2"/>
<accession>A0A2U8FRZ2</accession>
<dbReference type="RefSeq" id="WP_109035953.1">
    <property type="nucleotide sequence ID" value="NZ_CP029210.1"/>
</dbReference>